<comment type="caution">
    <text evidence="1">The sequence shown here is derived from an EMBL/GenBank/DDBJ whole genome shotgun (WGS) entry which is preliminary data.</text>
</comment>
<dbReference type="EMBL" id="DRNB01000008">
    <property type="protein sequence ID" value="HHJ63315.1"/>
    <property type="molecule type" value="Genomic_DNA"/>
</dbReference>
<gene>
    <name evidence="1" type="ORF">ENJ61_00245</name>
</gene>
<protein>
    <submittedName>
        <fullName evidence="1">Uncharacterized protein</fullName>
    </submittedName>
</protein>
<organism evidence="1">
    <name type="scientific">Aquifex aeolicus</name>
    <dbReference type="NCBI Taxonomy" id="63363"/>
    <lineage>
        <taxon>Bacteria</taxon>
        <taxon>Pseudomonadati</taxon>
        <taxon>Aquificota</taxon>
        <taxon>Aquificia</taxon>
        <taxon>Aquificales</taxon>
        <taxon>Aquificaceae</taxon>
        <taxon>Aquifex</taxon>
    </lineage>
</organism>
<accession>A0A7C5Q7G0</accession>
<name>A0A7C5Q7G0_AQUAO</name>
<dbReference type="Proteomes" id="UP000885792">
    <property type="component" value="Unassembled WGS sequence"/>
</dbReference>
<reference evidence="1" key="1">
    <citation type="journal article" date="2020" name="mSystems">
        <title>Genome- and Community-Level Interaction Insights into Carbon Utilization and Element Cycling Functions of Hydrothermarchaeota in Hydrothermal Sediment.</title>
        <authorList>
            <person name="Zhou Z."/>
            <person name="Liu Y."/>
            <person name="Xu W."/>
            <person name="Pan J."/>
            <person name="Luo Z.H."/>
            <person name="Li M."/>
        </authorList>
    </citation>
    <scope>NUCLEOTIDE SEQUENCE [LARGE SCALE GENOMIC DNA]</scope>
    <source>
        <strain evidence="1">HyVt-501</strain>
    </source>
</reference>
<evidence type="ECO:0000313" key="1">
    <source>
        <dbReference type="EMBL" id="HHJ63315.1"/>
    </source>
</evidence>
<dbReference type="AlphaFoldDB" id="A0A7C5Q7G0"/>
<sequence>MVEVYPHVFEFTVARGSILFDFSQERVVLRLDEGEEKEFPAPVNLHNFCVVAGGILYRKAIVRKQVFFTGKPGERKVIEIRGSLYRKRKEEEQKEEQEFQEGQEQRNRQEGVWPRAFITFIDETENFKRTFLLNIFNLYALWELFRVQDKVVSVDDLVFERKEGSVFIQGVPLPFQKAKALFYALDLYLRTGQIPGINQDWEYGKLMLWNSKKRLDFFKKNGNVLVPSGVVGINADNALRIMSVL</sequence>
<proteinExistence type="predicted"/>